<organism evidence="15">
    <name type="scientific">Polynucleobacter sp. UK-FUSCHL-C3</name>
    <dbReference type="NCBI Taxonomy" id="2955208"/>
    <lineage>
        <taxon>Bacteria</taxon>
        <taxon>Pseudomonadati</taxon>
        <taxon>Pseudomonadota</taxon>
        <taxon>Betaproteobacteria</taxon>
        <taxon>Burkholderiales</taxon>
        <taxon>Burkholderiaceae</taxon>
        <taxon>Polynucleobacter</taxon>
    </lineage>
</organism>
<proteinExistence type="predicted"/>
<dbReference type="Gene3D" id="3.30.70.20">
    <property type="match status" value="1"/>
</dbReference>
<evidence type="ECO:0000256" key="12">
    <source>
        <dbReference type="SAM" id="Coils"/>
    </source>
</evidence>
<dbReference type="InterPro" id="IPR050294">
    <property type="entry name" value="RnfB_subfamily"/>
</dbReference>
<dbReference type="PROSITE" id="PS00198">
    <property type="entry name" value="4FE4S_FER_1"/>
    <property type="match status" value="2"/>
</dbReference>
<dbReference type="PANTHER" id="PTHR42859">
    <property type="entry name" value="OXIDOREDUCTASE"/>
    <property type="match status" value="1"/>
</dbReference>
<dbReference type="Pfam" id="PF04060">
    <property type="entry name" value="FeS"/>
    <property type="match status" value="1"/>
</dbReference>
<dbReference type="NCBIfam" id="TIGR01944">
    <property type="entry name" value="rnfB"/>
    <property type="match status" value="1"/>
</dbReference>
<sequence>MRSTKLADLLEDTLPQTQCTKCGYPDCRAYAEAMANGELPNRCPPGGQEGIIRLSQILEFKLNEKTKQINPECGIERPRPVALIDPKACIGCTLCIQACPVDAIVGASKQMHTVLPEWCTGCDLCVAPCPVDCITMINTTNDQTGWDAWSSSQADLARARYQTHQERLEREERDNELRLAKKAKAKLAALNESQAGSQTELDEIERKRAIIAAAIARVKQSSQ</sequence>
<keyword evidence="7" id="KW-1278">Translocase</keyword>
<dbReference type="AlphaFoldDB" id="A0AAU8A4T0"/>
<keyword evidence="10" id="KW-0411">Iron-sulfur</keyword>
<dbReference type="RefSeq" id="WP_353439396.1">
    <property type="nucleotide sequence ID" value="NZ_CP099959.1"/>
</dbReference>
<accession>A0AAU8A4T0</accession>
<dbReference type="GO" id="GO:0051539">
    <property type="term" value="F:4 iron, 4 sulfur cluster binding"/>
    <property type="evidence" value="ECO:0007669"/>
    <property type="project" value="UniProtKB-KW"/>
</dbReference>
<keyword evidence="5" id="KW-0479">Metal-binding</keyword>
<keyword evidence="12" id="KW-0175">Coiled coil</keyword>
<dbReference type="InterPro" id="IPR007202">
    <property type="entry name" value="4Fe-4S_dom"/>
</dbReference>
<evidence type="ECO:0000313" key="15">
    <source>
        <dbReference type="EMBL" id="XCC58217.1"/>
    </source>
</evidence>
<dbReference type="InterPro" id="IPR017896">
    <property type="entry name" value="4Fe4S_Fe-S-bd"/>
</dbReference>
<evidence type="ECO:0000256" key="11">
    <source>
        <dbReference type="ARBA" id="ARBA00023136"/>
    </source>
</evidence>
<keyword evidence="2" id="KW-1003">Cell membrane</keyword>
<keyword evidence="9" id="KW-0408">Iron</keyword>
<evidence type="ECO:0000256" key="4">
    <source>
        <dbReference type="ARBA" id="ARBA00022519"/>
    </source>
</evidence>
<feature type="domain" description="4Fe-4S" evidence="14">
    <location>
        <begin position="2"/>
        <end position="60"/>
    </location>
</feature>
<dbReference type="PANTHER" id="PTHR42859:SF3">
    <property type="entry name" value="ION-TRANSLOCATING OXIDOREDUCTASE COMPLEX SUBUNIT B"/>
    <property type="match status" value="1"/>
</dbReference>
<dbReference type="GO" id="GO:0046872">
    <property type="term" value="F:metal ion binding"/>
    <property type="evidence" value="ECO:0007669"/>
    <property type="project" value="UniProtKB-KW"/>
</dbReference>
<name>A0AAU8A4T0_9BURK</name>
<keyword evidence="1" id="KW-0813">Transport</keyword>
<keyword evidence="3" id="KW-0004">4Fe-4S</keyword>
<keyword evidence="8" id="KW-0249">Electron transport</keyword>
<evidence type="ECO:0000259" key="13">
    <source>
        <dbReference type="PROSITE" id="PS51379"/>
    </source>
</evidence>
<feature type="coiled-coil region" evidence="12">
    <location>
        <begin position="154"/>
        <end position="207"/>
    </location>
</feature>
<evidence type="ECO:0000256" key="3">
    <source>
        <dbReference type="ARBA" id="ARBA00022485"/>
    </source>
</evidence>
<evidence type="ECO:0000256" key="5">
    <source>
        <dbReference type="ARBA" id="ARBA00022723"/>
    </source>
</evidence>
<dbReference type="SUPFAM" id="SSF54862">
    <property type="entry name" value="4Fe-4S ferredoxins"/>
    <property type="match status" value="1"/>
</dbReference>
<dbReference type="NCBIfam" id="NF005415">
    <property type="entry name" value="PRK06991.1"/>
    <property type="match status" value="1"/>
</dbReference>
<feature type="domain" description="4Fe-4S ferredoxin-type" evidence="13">
    <location>
        <begin position="110"/>
        <end position="139"/>
    </location>
</feature>
<keyword evidence="6" id="KW-0677">Repeat</keyword>
<dbReference type="InterPro" id="IPR017900">
    <property type="entry name" value="4Fe4S_Fe_S_CS"/>
</dbReference>
<dbReference type="Pfam" id="PF14697">
    <property type="entry name" value="Fer4_21"/>
    <property type="match status" value="1"/>
</dbReference>
<evidence type="ECO:0000256" key="1">
    <source>
        <dbReference type="ARBA" id="ARBA00022448"/>
    </source>
</evidence>
<keyword evidence="4" id="KW-0997">Cell inner membrane</keyword>
<reference evidence="15" key="1">
    <citation type="submission" date="2022-06" db="EMBL/GenBank/DDBJ databases">
        <title>New Polynucleobacter species.</title>
        <authorList>
            <person name="Hahn M.W."/>
        </authorList>
    </citation>
    <scope>NUCLEOTIDE SEQUENCE</scope>
    <source>
        <strain evidence="15">UK-FUSCHL-C3</strain>
    </source>
</reference>
<dbReference type="InterPro" id="IPR010207">
    <property type="entry name" value="Elect_transpt_cplx_RnfB/RsxB"/>
</dbReference>
<dbReference type="PROSITE" id="PS51656">
    <property type="entry name" value="4FE4S"/>
    <property type="match status" value="1"/>
</dbReference>
<evidence type="ECO:0000256" key="8">
    <source>
        <dbReference type="ARBA" id="ARBA00022982"/>
    </source>
</evidence>
<dbReference type="EMBL" id="CP099959">
    <property type="protein sequence ID" value="XCC58217.1"/>
    <property type="molecule type" value="Genomic_DNA"/>
</dbReference>
<dbReference type="Gene3D" id="1.10.15.40">
    <property type="entry name" value="Electron transport complex subunit B, putative Fe-S cluster"/>
    <property type="match status" value="1"/>
</dbReference>
<evidence type="ECO:0000256" key="10">
    <source>
        <dbReference type="ARBA" id="ARBA00023014"/>
    </source>
</evidence>
<evidence type="ECO:0000256" key="7">
    <source>
        <dbReference type="ARBA" id="ARBA00022967"/>
    </source>
</evidence>
<evidence type="ECO:0000256" key="6">
    <source>
        <dbReference type="ARBA" id="ARBA00022737"/>
    </source>
</evidence>
<keyword evidence="11" id="KW-0472">Membrane</keyword>
<dbReference type="PROSITE" id="PS51379">
    <property type="entry name" value="4FE4S_FER_2"/>
    <property type="match status" value="2"/>
</dbReference>
<feature type="domain" description="4Fe-4S ferredoxin-type" evidence="13">
    <location>
        <begin position="80"/>
        <end position="109"/>
    </location>
</feature>
<gene>
    <name evidence="15" type="primary">rsxB</name>
    <name evidence="15" type="ORF">NKE59_02705</name>
</gene>
<protein>
    <submittedName>
        <fullName evidence="15">Electron transport complex subunit RsxB</fullName>
    </submittedName>
</protein>
<evidence type="ECO:0000259" key="14">
    <source>
        <dbReference type="PROSITE" id="PS51656"/>
    </source>
</evidence>
<evidence type="ECO:0000256" key="9">
    <source>
        <dbReference type="ARBA" id="ARBA00023004"/>
    </source>
</evidence>
<evidence type="ECO:0000256" key="2">
    <source>
        <dbReference type="ARBA" id="ARBA00022475"/>
    </source>
</evidence>
<dbReference type="GO" id="GO:0009055">
    <property type="term" value="F:electron transfer activity"/>
    <property type="evidence" value="ECO:0007669"/>
    <property type="project" value="InterPro"/>
</dbReference>